<evidence type="ECO:0000313" key="2">
    <source>
        <dbReference type="Proteomes" id="UP000293300"/>
    </source>
</evidence>
<dbReference type="AlphaFoldDB" id="A0A4Q9YPW9"/>
<dbReference type="RefSeq" id="WP_131476893.1">
    <property type="nucleotide sequence ID" value="NZ_SJPE01000019.1"/>
</dbReference>
<protein>
    <submittedName>
        <fullName evidence="1">Uncharacterized protein</fullName>
    </submittedName>
</protein>
<name>A0A4Q9YPW9_9FLAO</name>
<dbReference type="EMBL" id="SJPE01000019">
    <property type="protein sequence ID" value="TBX65364.1"/>
    <property type="molecule type" value="Genomic_DNA"/>
</dbReference>
<dbReference type="Proteomes" id="UP000293300">
    <property type="component" value="Unassembled WGS sequence"/>
</dbReference>
<dbReference type="OrthoDB" id="1375871at2"/>
<comment type="caution">
    <text evidence="1">The sequence shown here is derived from an EMBL/GenBank/DDBJ whole genome shotgun (WGS) entry which is preliminary data.</text>
</comment>
<accession>A0A4Q9YPW9</accession>
<organism evidence="1 2">
    <name type="scientific">Flavobacterium silvisoli</name>
    <dbReference type="NCBI Taxonomy" id="2529433"/>
    <lineage>
        <taxon>Bacteria</taxon>
        <taxon>Pseudomonadati</taxon>
        <taxon>Bacteroidota</taxon>
        <taxon>Flavobacteriia</taxon>
        <taxon>Flavobacteriales</taxon>
        <taxon>Flavobacteriaceae</taxon>
        <taxon>Flavobacterium</taxon>
    </lineage>
</organism>
<proteinExistence type="predicted"/>
<sequence length="92" mass="11006">MIYIVTLLALFFLILIVYLLNKIQTDRSKYQSKLQVLEEFIIHISQEQRVQNNQLLITQELKQKMKTVNATLSKEIFDLNYQLFEELEAKNK</sequence>
<keyword evidence="2" id="KW-1185">Reference proteome</keyword>
<reference evidence="1 2" key="1">
    <citation type="submission" date="2019-02" db="EMBL/GenBank/DDBJ databases">
        <title>Flavobacterium sp. RD-2-33 isolated from forest soil.</title>
        <authorList>
            <person name="Chaudhary D.K."/>
        </authorList>
    </citation>
    <scope>NUCLEOTIDE SEQUENCE [LARGE SCALE GENOMIC DNA]</scope>
    <source>
        <strain evidence="1 2">RD-2-33</strain>
    </source>
</reference>
<evidence type="ECO:0000313" key="1">
    <source>
        <dbReference type="EMBL" id="TBX65364.1"/>
    </source>
</evidence>
<gene>
    <name evidence="1" type="ORF">EZL74_12160</name>
</gene>